<organism evidence="6 7">
    <name type="scientific">Arenibacter arenosicollis</name>
    <dbReference type="NCBI Taxonomy" id="2762274"/>
    <lineage>
        <taxon>Bacteria</taxon>
        <taxon>Pseudomonadati</taxon>
        <taxon>Bacteroidota</taxon>
        <taxon>Flavobacteriia</taxon>
        <taxon>Flavobacteriales</taxon>
        <taxon>Flavobacteriaceae</taxon>
        <taxon>Arenibacter</taxon>
    </lineage>
</organism>
<evidence type="ECO:0000313" key="7">
    <source>
        <dbReference type="Proteomes" id="UP000618952"/>
    </source>
</evidence>
<evidence type="ECO:0000256" key="3">
    <source>
        <dbReference type="ARBA" id="ARBA00022737"/>
    </source>
</evidence>
<dbReference type="InterPro" id="IPR011004">
    <property type="entry name" value="Trimer_LpxA-like_sf"/>
</dbReference>
<dbReference type="Gene3D" id="3.40.50.20">
    <property type="match status" value="1"/>
</dbReference>
<keyword evidence="4" id="KW-0012">Acyltransferase</keyword>
<dbReference type="PROSITE" id="PS00101">
    <property type="entry name" value="HEXAPEP_TRANSFERASES"/>
    <property type="match status" value="1"/>
</dbReference>
<dbReference type="EMBL" id="JACLHY010000001">
    <property type="protein sequence ID" value="MBC8766924.1"/>
    <property type="molecule type" value="Genomic_DNA"/>
</dbReference>
<feature type="domain" description="PglD N-terminal" evidence="5">
    <location>
        <begin position="6"/>
        <end position="80"/>
    </location>
</feature>
<dbReference type="InterPro" id="IPR020019">
    <property type="entry name" value="AcTrfase_PglD-like"/>
</dbReference>
<dbReference type="CDD" id="cd03360">
    <property type="entry name" value="LbH_AT_putative"/>
    <property type="match status" value="1"/>
</dbReference>
<evidence type="ECO:0000259" key="5">
    <source>
        <dbReference type="Pfam" id="PF17836"/>
    </source>
</evidence>
<dbReference type="InterPro" id="IPR001451">
    <property type="entry name" value="Hexapep"/>
</dbReference>
<dbReference type="InterPro" id="IPR050179">
    <property type="entry name" value="Trans_hexapeptide_repeat"/>
</dbReference>
<dbReference type="Proteomes" id="UP000618952">
    <property type="component" value="Unassembled WGS sequence"/>
</dbReference>
<dbReference type="Pfam" id="PF00132">
    <property type="entry name" value="Hexapep"/>
    <property type="match status" value="1"/>
</dbReference>
<keyword evidence="2" id="KW-0808">Transferase</keyword>
<evidence type="ECO:0000256" key="4">
    <source>
        <dbReference type="ARBA" id="ARBA00023315"/>
    </source>
</evidence>
<dbReference type="PANTHER" id="PTHR43300:SF7">
    <property type="entry name" value="UDP-N-ACETYLBACILLOSAMINE N-ACETYLTRANSFERASE"/>
    <property type="match status" value="1"/>
</dbReference>
<gene>
    <name evidence="6" type="ORF">H4O18_02860</name>
</gene>
<comment type="similarity">
    <text evidence="1">Belongs to the transferase hexapeptide repeat family.</text>
</comment>
<keyword evidence="3" id="KW-0677">Repeat</keyword>
<dbReference type="RefSeq" id="WP_187581580.1">
    <property type="nucleotide sequence ID" value="NZ_JACLHY010000001.1"/>
</dbReference>
<dbReference type="NCBIfam" id="TIGR03570">
    <property type="entry name" value="NeuD_NnaD"/>
    <property type="match status" value="1"/>
</dbReference>
<dbReference type="InterPro" id="IPR018357">
    <property type="entry name" value="Hexapep_transf_CS"/>
</dbReference>
<evidence type="ECO:0000256" key="2">
    <source>
        <dbReference type="ARBA" id="ARBA00022679"/>
    </source>
</evidence>
<sequence>MLESKKIHILGYSGHAYVVIDIALSNNLIVQSYFDKLQTKINPYDLVYSGSETEVDIKSLIKSDHIFPAVGSNSLRTKLITFIEEHDLNQTTLIALSAYISPLASVGLSTLIGPKVIVNSMASIGTGCIINSGAIIEHECKVEDLSHIAPGCVLAGNVTIGNNSFIGANSVVKNGVKIGKNVIVGAGAVVINNIPDNETWVGNPAKRIR</sequence>
<keyword evidence="7" id="KW-1185">Reference proteome</keyword>
<dbReference type="InterPro" id="IPR041561">
    <property type="entry name" value="PglD_N"/>
</dbReference>
<protein>
    <submittedName>
        <fullName evidence="6">Acetyltransferase</fullName>
    </submittedName>
</protein>
<accession>A0ABR7QIM3</accession>
<comment type="caution">
    <text evidence="6">The sequence shown here is derived from an EMBL/GenBank/DDBJ whole genome shotgun (WGS) entry which is preliminary data.</text>
</comment>
<dbReference type="Pfam" id="PF17836">
    <property type="entry name" value="PglD_N"/>
    <property type="match status" value="1"/>
</dbReference>
<dbReference type="SUPFAM" id="SSF51161">
    <property type="entry name" value="Trimeric LpxA-like enzymes"/>
    <property type="match status" value="1"/>
</dbReference>
<evidence type="ECO:0000256" key="1">
    <source>
        <dbReference type="ARBA" id="ARBA00007274"/>
    </source>
</evidence>
<dbReference type="Gene3D" id="2.160.10.10">
    <property type="entry name" value="Hexapeptide repeat proteins"/>
    <property type="match status" value="1"/>
</dbReference>
<proteinExistence type="inferred from homology"/>
<evidence type="ECO:0000313" key="6">
    <source>
        <dbReference type="EMBL" id="MBC8766924.1"/>
    </source>
</evidence>
<reference evidence="6 7" key="1">
    <citation type="submission" date="2020-08" db="EMBL/GenBank/DDBJ databases">
        <title>Arenibacter gaetbuli sp. nov., isolated from a sand dune.</title>
        <authorList>
            <person name="Park S."/>
            <person name="Yoon J.-H."/>
        </authorList>
    </citation>
    <scope>NUCLEOTIDE SEQUENCE [LARGE SCALE GENOMIC DNA]</scope>
    <source>
        <strain evidence="6 7">BSSL-BM3</strain>
    </source>
</reference>
<name>A0ABR7QIM3_9FLAO</name>
<dbReference type="PANTHER" id="PTHR43300">
    <property type="entry name" value="ACETYLTRANSFERASE"/>
    <property type="match status" value="1"/>
</dbReference>